<feature type="compositionally biased region" description="Low complexity" evidence="1">
    <location>
        <begin position="84"/>
        <end position="95"/>
    </location>
</feature>
<evidence type="ECO:0000313" key="2">
    <source>
        <dbReference type="EMBL" id="KAJ7193173.1"/>
    </source>
</evidence>
<evidence type="ECO:0000256" key="1">
    <source>
        <dbReference type="SAM" id="MobiDB-lite"/>
    </source>
</evidence>
<proteinExistence type="predicted"/>
<comment type="caution">
    <text evidence="2">The sequence shown here is derived from an EMBL/GenBank/DDBJ whole genome shotgun (WGS) entry which is preliminary data.</text>
</comment>
<keyword evidence="3" id="KW-1185">Reference proteome</keyword>
<dbReference type="AlphaFoldDB" id="A0AAD6UTB4"/>
<organism evidence="2 3">
    <name type="scientific">Mycena pura</name>
    <dbReference type="NCBI Taxonomy" id="153505"/>
    <lineage>
        <taxon>Eukaryota</taxon>
        <taxon>Fungi</taxon>
        <taxon>Dikarya</taxon>
        <taxon>Basidiomycota</taxon>
        <taxon>Agaricomycotina</taxon>
        <taxon>Agaricomycetes</taxon>
        <taxon>Agaricomycetidae</taxon>
        <taxon>Agaricales</taxon>
        <taxon>Marasmiineae</taxon>
        <taxon>Mycenaceae</taxon>
        <taxon>Mycena</taxon>
    </lineage>
</organism>
<name>A0AAD6UTB4_9AGAR</name>
<protein>
    <submittedName>
        <fullName evidence="2">Uncharacterized protein</fullName>
    </submittedName>
</protein>
<accession>A0AAD6UTB4</accession>
<dbReference type="Proteomes" id="UP001219525">
    <property type="component" value="Unassembled WGS sequence"/>
</dbReference>
<dbReference type="EMBL" id="JARJCW010000111">
    <property type="protein sequence ID" value="KAJ7193173.1"/>
    <property type="molecule type" value="Genomic_DNA"/>
</dbReference>
<gene>
    <name evidence="2" type="ORF">GGX14DRAFT_405786</name>
</gene>
<feature type="region of interest" description="Disordered" evidence="1">
    <location>
        <begin position="35"/>
        <end position="101"/>
    </location>
</feature>
<sequence>MGMGRVLGNVTSINTRRICAPADVPRDAVERLQRAARRRAQPSFCGRSERRRRECQCGRRGRDGTGARASERHASGAARRHASEAGASGAGATASVDAEAEAGRRAREVLAQYVATCLGNHLSVPPWTNSYRRLWGGGSHR</sequence>
<reference evidence="2" key="1">
    <citation type="submission" date="2023-03" db="EMBL/GenBank/DDBJ databases">
        <title>Massive genome expansion in bonnet fungi (Mycena s.s.) driven by repeated elements and novel gene families across ecological guilds.</title>
        <authorList>
            <consortium name="Lawrence Berkeley National Laboratory"/>
            <person name="Harder C.B."/>
            <person name="Miyauchi S."/>
            <person name="Viragh M."/>
            <person name="Kuo A."/>
            <person name="Thoen E."/>
            <person name="Andreopoulos B."/>
            <person name="Lu D."/>
            <person name="Skrede I."/>
            <person name="Drula E."/>
            <person name="Henrissat B."/>
            <person name="Morin E."/>
            <person name="Kohler A."/>
            <person name="Barry K."/>
            <person name="LaButti K."/>
            <person name="Morin E."/>
            <person name="Salamov A."/>
            <person name="Lipzen A."/>
            <person name="Mereny Z."/>
            <person name="Hegedus B."/>
            <person name="Baldrian P."/>
            <person name="Stursova M."/>
            <person name="Weitz H."/>
            <person name="Taylor A."/>
            <person name="Grigoriev I.V."/>
            <person name="Nagy L.G."/>
            <person name="Martin F."/>
            <person name="Kauserud H."/>
        </authorList>
    </citation>
    <scope>NUCLEOTIDE SEQUENCE</scope>
    <source>
        <strain evidence="2">9144</strain>
    </source>
</reference>
<evidence type="ECO:0000313" key="3">
    <source>
        <dbReference type="Proteomes" id="UP001219525"/>
    </source>
</evidence>
<feature type="compositionally biased region" description="Basic and acidic residues" evidence="1">
    <location>
        <begin position="47"/>
        <end position="74"/>
    </location>
</feature>